<dbReference type="Pfam" id="PF09985">
    <property type="entry name" value="Glucodextran_C"/>
    <property type="match status" value="1"/>
</dbReference>
<dbReference type="EMBL" id="LT629736">
    <property type="protein sequence ID" value="SDS64512.1"/>
    <property type="molecule type" value="Genomic_DNA"/>
</dbReference>
<evidence type="ECO:0000256" key="1">
    <source>
        <dbReference type="SAM" id="SignalP"/>
    </source>
</evidence>
<dbReference type="SUPFAM" id="SSF49344">
    <property type="entry name" value="CBD9-like"/>
    <property type="match status" value="1"/>
</dbReference>
<protein>
    <submittedName>
        <fullName evidence="3">C-terminal binding-module, SLH-like, of glucodextranase</fullName>
    </submittedName>
</protein>
<evidence type="ECO:0000313" key="3">
    <source>
        <dbReference type="EMBL" id="SDS64512.1"/>
    </source>
</evidence>
<keyword evidence="4" id="KW-1185">Reference proteome</keyword>
<dbReference type="OrthoDB" id="9764953at2"/>
<proteinExistence type="predicted"/>
<dbReference type="InterPro" id="IPR029058">
    <property type="entry name" value="AB_hydrolase_fold"/>
</dbReference>
<gene>
    <name evidence="3" type="ORF">SAMN05216421_1903</name>
</gene>
<organism evidence="3 4">
    <name type="scientific">Halopseudomonas xinjiangensis</name>
    <dbReference type="NCBI Taxonomy" id="487184"/>
    <lineage>
        <taxon>Bacteria</taxon>
        <taxon>Pseudomonadati</taxon>
        <taxon>Pseudomonadota</taxon>
        <taxon>Gammaproteobacteria</taxon>
        <taxon>Pseudomonadales</taxon>
        <taxon>Pseudomonadaceae</taxon>
        <taxon>Halopseudomonas</taxon>
    </lineage>
</organism>
<sequence length="741" mass="79388">MKPTKANARPGGHRSLCGTPLRRSLGLLGALVLAQHAGAADYSAQSLYSGPAPRPGPDILYEKPPRAPQLENTVIWKAEPILISGASAYRRGEFLYQDYLYDDTGANGTVPDATAGARDPSSNGSYSYPTHPDYAGNAADLVELRVKKHGQDTVFRFTLNTLLAPQKVGVTLAIGESATPVEFPHGANVSAPAELFLTWHGAQAELINAATGQALSPAPLVNVDTERRQVEVRIPASAWDPGERVVRLAGGAGLWNALTGRYTLPAETAGMTTPGGKGLLTRPAAFFNAAFRFEETGNWRDGKQAEALSAGDLSDLFVQVDFAKLKRGITDNLHGQPKGVPQHGAMNRILASHSETRQGADWTSECGEATGCVGSLLGQLQPYSVYVPVGAEPESGYGLTLLLHSLGQNYNQYSGNKHQSQLGERGQGHIVMTPAGRGPDGWYVEHAGADTFEVWADVARHYPLNPAMTNITGYSMGGYATYRFTTRFPDLFAKAHTVVGPPSIGIWAPPLESTGGQESSTYDQLESVRNIPYMMWIGSADELVPLSGTTAQAQRFDALGYRYRFDTFATSDHLLLAVNDEYGPSAEFLGDATVDRNPHHVSYVVNPAMDFANVGVVGDHAYWLSEMTVRDPYAQTGRAKVDVISHGFGLGDPAASATRSGLGVLEGGALGPMLYTSQYKTWGTAPLRPAANRLSITARNLATMTVHIDRAKVGCDVQLDVDTDGPVTVTLEGCARQESFR</sequence>
<feature type="domain" description="Glucodextranase-like C-terminal" evidence="2">
    <location>
        <begin position="119"/>
        <end position="162"/>
    </location>
</feature>
<dbReference type="InterPro" id="IPR019248">
    <property type="entry name" value="Glucodextran_C"/>
</dbReference>
<feature type="chain" id="PRO_5009261523" evidence="1">
    <location>
        <begin position="40"/>
        <end position="741"/>
    </location>
</feature>
<dbReference type="STRING" id="487184.SAMN05216421_1903"/>
<dbReference type="Gene3D" id="3.40.50.1820">
    <property type="entry name" value="alpha/beta hydrolase"/>
    <property type="match status" value="1"/>
</dbReference>
<evidence type="ECO:0000259" key="2">
    <source>
        <dbReference type="Pfam" id="PF09985"/>
    </source>
</evidence>
<feature type="signal peptide" evidence="1">
    <location>
        <begin position="1"/>
        <end position="39"/>
    </location>
</feature>
<reference evidence="4" key="1">
    <citation type="submission" date="2016-10" db="EMBL/GenBank/DDBJ databases">
        <authorList>
            <person name="Varghese N."/>
            <person name="Submissions S."/>
        </authorList>
    </citation>
    <scope>NUCLEOTIDE SEQUENCE [LARGE SCALE GENOMIC DNA]</scope>
    <source>
        <strain evidence="4">NRRL B-51270</strain>
    </source>
</reference>
<dbReference type="AlphaFoldDB" id="A0A1H1TWC3"/>
<keyword evidence="1" id="KW-0732">Signal</keyword>
<dbReference type="Gene3D" id="2.60.40.1190">
    <property type="match status" value="1"/>
</dbReference>
<evidence type="ECO:0000313" key="4">
    <source>
        <dbReference type="Proteomes" id="UP000243207"/>
    </source>
</evidence>
<dbReference type="RefSeq" id="WP_093393712.1">
    <property type="nucleotide sequence ID" value="NZ_LT629736.1"/>
</dbReference>
<accession>A0A1H1TWC3</accession>
<dbReference type="Proteomes" id="UP000243207">
    <property type="component" value="Chromosome I"/>
</dbReference>
<name>A0A1H1TWC3_9GAMM</name>
<dbReference type="SUPFAM" id="SSF53474">
    <property type="entry name" value="alpha/beta-Hydrolases"/>
    <property type="match status" value="1"/>
</dbReference>